<dbReference type="SUPFAM" id="SSF55729">
    <property type="entry name" value="Acyl-CoA N-acyltransferases (Nat)"/>
    <property type="match status" value="1"/>
</dbReference>
<dbReference type="Pfam" id="PF13673">
    <property type="entry name" value="Acetyltransf_10"/>
    <property type="match status" value="1"/>
</dbReference>
<dbReference type="Proteomes" id="UP001596356">
    <property type="component" value="Unassembled WGS sequence"/>
</dbReference>
<evidence type="ECO:0000313" key="3">
    <source>
        <dbReference type="Proteomes" id="UP001596356"/>
    </source>
</evidence>
<evidence type="ECO:0000259" key="1">
    <source>
        <dbReference type="PROSITE" id="PS51186"/>
    </source>
</evidence>
<dbReference type="PANTHER" id="PTHR43233">
    <property type="entry name" value="FAMILY N-ACETYLTRANSFERASE, PUTATIVE (AFU_ORTHOLOGUE AFUA_6G03350)-RELATED"/>
    <property type="match status" value="1"/>
</dbReference>
<feature type="domain" description="N-acetyltransferase" evidence="1">
    <location>
        <begin position="6"/>
        <end position="139"/>
    </location>
</feature>
<dbReference type="InterPro" id="IPR053144">
    <property type="entry name" value="Acetyltransferase_Butenolide"/>
</dbReference>
<reference evidence="3" key="1">
    <citation type="journal article" date="2019" name="Int. J. Syst. Evol. Microbiol.">
        <title>The Global Catalogue of Microorganisms (GCM) 10K type strain sequencing project: providing services to taxonomists for standard genome sequencing and annotation.</title>
        <authorList>
            <consortium name="The Broad Institute Genomics Platform"/>
            <consortium name="The Broad Institute Genome Sequencing Center for Infectious Disease"/>
            <person name="Wu L."/>
            <person name="Ma J."/>
        </authorList>
    </citation>
    <scope>NUCLEOTIDE SEQUENCE [LARGE SCALE GENOMIC DNA]</scope>
    <source>
        <strain evidence="3">NBRC 106593</strain>
    </source>
</reference>
<protein>
    <submittedName>
        <fullName evidence="2">GNAT family N-acetyltransferase</fullName>
        <ecNumber evidence="2">2.3.1.-</ecNumber>
    </submittedName>
</protein>
<name>A0ABW2AS40_9MICO</name>
<organism evidence="2 3">
    <name type="scientific">Branchiibius cervicis</name>
    <dbReference type="NCBI Taxonomy" id="908252"/>
    <lineage>
        <taxon>Bacteria</taxon>
        <taxon>Bacillati</taxon>
        <taxon>Actinomycetota</taxon>
        <taxon>Actinomycetes</taxon>
        <taxon>Micrococcales</taxon>
        <taxon>Dermacoccaceae</taxon>
        <taxon>Branchiibius</taxon>
    </lineage>
</organism>
<dbReference type="PANTHER" id="PTHR43233:SF1">
    <property type="entry name" value="FAMILY N-ACETYLTRANSFERASE, PUTATIVE (AFU_ORTHOLOGUE AFUA_6G03350)-RELATED"/>
    <property type="match status" value="1"/>
</dbReference>
<dbReference type="InterPro" id="IPR016181">
    <property type="entry name" value="Acyl_CoA_acyltransferase"/>
</dbReference>
<comment type="caution">
    <text evidence="2">The sequence shown here is derived from an EMBL/GenBank/DDBJ whole genome shotgun (WGS) entry which is preliminary data.</text>
</comment>
<gene>
    <name evidence="2" type="ORF">ACFQBT_08020</name>
</gene>
<dbReference type="PROSITE" id="PS51186">
    <property type="entry name" value="GNAT"/>
    <property type="match status" value="1"/>
</dbReference>
<dbReference type="RefSeq" id="WP_377821792.1">
    <property type="nucleotide sequence ID" value="NZ_JBHSWJ010000002.1"/>
</dbReference>
<accession>A0ABW2AS40</accession>
<evidence type="ECO:0000313" key="2">
    <source>
        <dbReference type="EMBL" id="MFC6713776.1"/>
    </source>
</evidence>
<dbReference type="EMBL" id="JBHSWJ010000002">
    <property type="protein sequence ID" value="MFC6713776.1"/>
    <property type="molecule type" value="Genomic_DNA"/>
</dbReference>
<dbReference type="InterPro" id="IPR000182">
    <property type="entry name" value="GNAT_dom"/>
</dbReference>
<keyword evidence="2" id="KW-0012">Acyltransferase</keyword>
<sequence>MDDHYELIGSPPPLAAYLRLRAESGLSPKRPDQARPALEHSWAWCHVVDTATGAVVGMGRVIGDGGWYFHLADMATDPQHQRRGIGRAVIDHLLTRIEQQAPEAPYVTLMADRPGVRLYESVGFVPSAPATIGMVRPQPACRGADQPTEN</sequence>
<keyword evidence="2" id="KW-0808">Transferase</keyword>
<dbReference type="CDD" id="cd04301">
    <property type="entry name" value="NAT_SF"/>
    <property type="match status" value="1"/>
</dbReference>
<dbReference type="Gene3D" id="3.40.630.30">
    <property type="match status" value="1"/>
</dbReference>
<keyword evidence="3" id="KW-1185">Reference proteome</keyword>
<dbReference type="GO" id="GO:0016746">
    <property type="term" value="F:acyltransferase activity"/>
    <property type="evidence" value="ECO:0007669"/>
    <property type="project" value="UniProtKB-KW"/>
</dbReference>
<dbReference type="EC" id="2.3.1.-" evidence="2"/>
<proteinExistence type="predicted"/>